<dbReference type="KEGG" id="mpz:Marpi_0570"/>
<evidence type="ECO:0000313" key="4">
    <source>
        <dbReference type="Proteomes" id="UP000007161"/>
    </source>
</evidence>
<feature type="transmembrane region" description="Helical" evidence="1">
    <location>
        <begin position="240"/>
        <end position="261"/>
    </location>
</feature>
<feature type="transmembrane region" description="Helical" evidence="1">
    <location>
        <begin position="290"/>
        <end position="311"/>
    </location>
</feature>
<dbReference type="InterPro" id="IPR029787">
    <property type="entry name" value="Nucleotide_cyclase"/>
</dbReference>
<dbReference type="NCBIfam" id="TIGR00254">
    <property type="entry name" value="GGDEF"/>
    <property type="match status" value="1"/>
</dbReference>
<feature type="domain" description="GGDEF" evidence="2">
    <location>
        <begin position="371"/>
        <end position="488"/>
    </location>
</feature>
<evidence type="ECO:0000313" key="3">
    <source>
        <dbReference type="EMBL" id="AEX85011.1"/>
    </source>
</evidence>
<keyword evidence="4" id="KW-1185">Reference proteome</keyword>
<dbReference type="SMART" id="SM00267">
    <property type="entry name" value="GGDEF"/>
    <property type="match status" value="1"/>
</dbReference>
<feature type="transmembrane region" description="Helical" evidence="1">
    <location>
        <begin position="317"/>
        <end position="341"/>
    </location>
</feature>
<dbReference type="InterPro" id="IPR050469">
    <property type="entry name" value="Diguanylate_Cyclase"/>
</dbReference>
<dbReference type="GO" id="GO:0005886">
    <property type="term" value="C:plasma membrane"/>
    <property type="evidence" value="ECO:0007669"/>
    <property type="project" value="TreeGrafter"/>
</dbReference>
<dbReference type="EMBL" id="CP003257">
    <property type="protein sequence ID" value="AEX85011.1"/>
    <property type="molecule type" value="Genomic_DNA"/>
</dbReference>
<keyword evidence="1" id="KW-0472">Membrane</keyword>
<reference evidence="4" key="2">
    <citation type="submission" date="2012-01" db="EMBL/GenBank/DDBJ databases">
        <title>Complete sequence of chromosome of Marinitoga piezophila KA3.</title>
        <authorList>
            <person name="Lucas S."/>
            <person name="Han J."/>
            <person name="Lapidus A."/>
            <person name="Cheng J.-F."/>
            <person name="Goodwin L."/>
            <person name="Pitluck S."/>
            <person name="Peters L."/>
            <person name="Mikhailova N."/>
            <person name="Teshima H."/>
            <person name="Detter J.C."/>
            <person name="Han C."/>
            <person name="Tapia R."/>
            <person name="Land M."/>
            <person name="Hauser L."/>
            <person name="Kyrpides N."/>
            <person name="Ivanova N."/>
            <person name="Pagani I."/>
            <person name="Jebbar M."/>
            <person name="Vannier P."/>
            <person name="Oger P."/>
            <person name="Cario A."/>
            <person name="Bartlett D."/>
            <person name="Noll K.M."/>
            <person name="Woyke T."/>
        </authorList>
    </citation>
    <scope>NUCLEOTIDE SEQUENCE [LARGE SCALE GENOMIC DNA]</scope>
    <source>
        <strain evidence="4">DSM 14283 / JCM 11233 / KA3</strain>
    </source>
</reference>
<evidence type="ECO:0000256" key="1">
    <source>
        <dbReference type="SAM" id="Phobius"/>
    </source>
</evidence>
<name>H2J5M5_MARPK</name>
<sequence>MKKFLTSLLLFMALLFFVSWLFLPRGYVLKDWNIEVPFYKILETPDKITLETTFKKVDYNSLIIPKIAGTRIQVFINNNMIYDFGSSSGNLWNKAFLVRFNKNILNENNTLKLVIEGAYDYGLRYYPYLVSENVANKYYLLIKIFNEDIYLIIIGSSLILGIILILLSYREINRKHFFFLGLSLIFVGLYLIDFHTRVSNGSLMQYFILKKILITFSFLSSLYIMQSVEFYIYSYIKDKFLIILTFLAILIIWATPNFYILKKVYDISNLIIILNLLAAVFRIHQNALNLYYFSTWFLLFTSFQSIIVVLFKINQPVIFNYGMLIVSLSYGFHLVINYRLLAEHSNKMYKKAIMDPLTNAYNRSFLEEIPHKGKLVLIDLDDLKKINDEFGHKKGDEILKEFVEIAKNNLRESDYVIRMGGDEFILIINAKNAENIIERIRNIFKNKTGYDFSYGISDFKEFYTSFEEADEKMYIMKKKKKNSNVKEG</sequence>
<feature type="transmembrane region" description="Helical" evidence="1">
    <location>
        <begin position="212"/>
        <end position="233"/>
    </location>
</feature>
<accession>H2J5M5</accession>
<keyword evidence="1" id="KW-0812">Transmembrane</keyword>
<dbReference type="RefSeq" id="WP_014296083.1">
    <property type="nucleotide sequence ID" value="NC_016751.1"/>
</dbReference>
<dbReference type="InterPro" id="IPR043128">
    <property type="entry name" value="Rev_trsase/Diguanyl_cyclase"/>
</dbReference>
<feature type="transmembrane region" description="Helical" evidence="1">
    <location>
        <begin position="149"/>
        <end position="169"/>
    </location>
</feature>
<keyword evidence="1" id="KW-1133">Transmembrane helix</keyword>
<reference evidence="3 4" key="1">
    <citation type="journal article" date="2012" name="J. Bacteriol.">
        <title>Complete Genome Sequence of the Thermophilic, Piezophilic, Heterotrophic Bacterium Marinitoga piezophila KA3.</title>
        <authorList>
            <person name="Lucas S."/>
            <person name="Han J."/>
            <person name="Lapidus A."/>
            <person name="Cheng J.F."/>
            <person name="Goodwin L.A."/>
            <person name="Pitluck S."/>
            <person name="Peters L."/>
            <person name="Mikhailova N."/>
            <person name="Teshima H."/>
            <person name="Detter J.C."/>
            <person name="Han C."/>
            <person name="Tapia R."/>
            <person name="Land M."/>
            <person name="Hauser L."/>
            <person name="Kyrpides N.C."/>
            <person name="Ivanova N."/>
            <person name="Pagani I."/>
            <person name="Vannier P."/>
            <person name="Oger P."/>
            <person name="Bartlett D.H."/>
            <person name="Noll K.M."/>
            <person name="Woyke T."/>
            <person name="Jebbar M."/>
        </authorList>
    </citation>
    <scope>NUCLEOTIDE SEQUENCE [LARGE SCALE GENOMIC DNA]</scope>
    <source>
        <strain evidence="4">DSM 14283 / JCM 11233 / KA3</strain>
    </source>
</reference>
<dbReference type="Pfam" id="PF00990">
    <property type="entry name" value="GGDEF"/>
    <property type="match status" value="1"/>
</dbReference>
<dbReference type="AlphaFoldDB" id="H2J5M5"/>
<proteinExistence type="predicted"/>
<dbReference type="PROSITE" id="PS50887">
    <property type="entry name" value="GGDEF"/>
    <property type="match status" value="1"/>
</dbReference>
<dbReference type="Proteomes" id="UP000007161">
    <property type="component" value="Chromosome"/>
</dbReference>
<dbReference type="GO" id="GO:0043709">
    <property type="term" value="P:cell adhesion involved in single-species biofilm formation"/>
    <property type="evidence" value="ECO:0007669"/>
    <property type="project" value="TreeGrafter"/>
</dbReference>
<organism evidence="3 4">
    <name type="scientific">Marinitoga piezophila (strain DSM 14283 / JCM 11233 / KA3)</name>
    <dbReference type="NCBI Taxonomy" id="443254"/>
    <lineage>
        <taxon>Bacteria</taxon>
        <taxon>Thermotogati</taxon>
        <taxon>Thermotogota</taxon>
        <taxon>Thermotogae</taxon>
        <taxon>Petrotogales</taxon>
        <taxon>Petrotogaceae</taxon>
        <taxon>Marinitoga</taxon>
    </lineage>
</organism>
<dbReference type="Gene3D" id="3.30.70.270">
    <property type="match status" value="1"/>
</dbReference>
<evidence type="ECO:0000259" key="2">
    <source>
        <dbReference type="PROSITE" id="PS50887"/>
    </source>
</evidence>
<protein>
    <submittedName>
        <fullName evidence="3">Diguanylate cyclase (GGDEF) domain-containing protein</fullName>
    </submittedName>
</protein>
<dbReference type="CDD" id="cd01949">
    <property type="entry name" value="GGDEF"/>
    <property type="match status" value="1"/>
</dbReference>
<dbReference type="InterPro" id="IPR000160">
    <property type="entry name" value="GGDEF_dom"/>
</dbReference>
<dbReference type="STRING" id="443254.Marpi_0570"/>
<dbReference type="PANTHER" id="PTHR45138:SF6">
    <property type="entry name" value="DIGUANYLATE CYCLASE DGCN"/>
    <property type="match status" value="1"/>
</dbReference>
<dbReference type="HOGENOM" id="CLU_038242_0_0_0"/>
<dbReference type="GO" id="GO:1902201">
    <property type="term" value="P:negative regulation of bacterial-type flagellum-dependent cell motility"/>
    <property type="evidence" value="ECO:0007669"/>
    <property type="project" value="TreeGrafter"/>
</dbReference>
<feature type="transmembrane region" description="Helical" evidence="1">
    <location>
        <begin position="267"/>
        <end position="283"/>
    </location>
</feature>
<dbReference type="GO" id="GO:0052621">
    <property type="term" value="F:diguanylate cyclase activity"/>
    <property type="evidence" value="ECO:0007669"/>
    <property type="project" value="TreeGrafter"/>
</dbReference>
<dbReference type="OrthoDB" id="39385at2"/>
<dbReference type="eggNOG" id="COG2199">
    <property type="taxonomic scope" value="Bacteria"/>
</dbReference>
<gene>
    <name evidence="3" type="ordered locus">Marpi_0570</name>
</gene>
<dbReference type="SUPFAM" id="SSF55073">
    <property type="entry name" value="Nucleotide cyclase"/>
    <property type="match status" value="1"/>
</dbReference>
<dbReference type="PANTHER" id="PTHR45138">
    <property type="entry name" value="REGULATORY COMPONENTS OF SENSORY TRANSDUCTION SYSTEM"/>
    <property type="match status" value="1"/>
</dbReference>
<feature type="transmembrane region" description="Helical" evidence="1">
    <location>
        <begin position="176"/>
        <end position="192"/>
    </location>
</feature>